<accession>A0A1J1J5W1</accession>
<dbReference type="SUPFAM" id="SSF49468">
    <property type="entry name" value="VHL"/>
    <property type="match status" value="1"/>
</dbReference>
<reference evidence="3 4" key="1">
    <citation type="submission" date="2015-04" db="EMBL/GenBank/DDBJ databases">
        <authorList>
            <person name="Syromyatnikov M.Y."/>
            <person name="Popov V.N."/>
        </authorList>
    </citation>
    <scope>NUCLEOTIDE SEQUENCE [LARGE SCALE GENOMIC DNA]</scope>
</reference>
<organism evidence="3 4">
    <name type="scientific">Clunio marinus</name>
    <dbReference type="NCBI Taxonomy" id="568069"/>
    <lineage>
        <taxon>Eukaryota</taxon>
        <taxon>Metazoa</taxon>
        <taxon>Ecdysozoa</taxon>
        <taxon>Arthropoda</taxon>
        <taxon>Hexapoda</taxon>
        <taxon>Insecta</taxon>
        <taxon>Pterygota</taxon>
        <taxon>Neoptera</taxon>
        <taxon>Endopterygota</taxon>
        <taxon>Diptera</taxon>
        <taxon>Nematocera</taxon>
        <taxon>Chironomoidea</taxon>
        <taxon>Chironomidae</taxon>
        <taxon>Clunio</taxon>
    </lineage>
</organism>
<keyword evidence="4" id="KW-1185">Reference proteome</keyword>
<dbReference type="InterPro" id="IPR024053">
    <property type="entry name" value="VHL_beta_dom"/>
</dbReference>
<gene>
    <name evidence="3" type="primary">putative Protein Vhl</name>
    <name evidence="3" type="ORF">CLUMA_CG019817</name>
</gene>
<dbReference type="AlphaFoldDB" id="A0A1J1J5W1"/>
<evidence type="ECO:0000256" key="1">
    <source>
        <dbReference type="ARBA" id="ARBA00010057"/>
    </source>
</evidence>
<feature type="domain" description="von Hippel-Lindau disease tumour suppressor beta" evidence="2">
    <location>
        <begin position="2"/>
        <end position="79"/>
    </location>
</feature>
<dbReference type="Gene3D" id="2.60.40.780">
    <property type="entry name" value="von Hippel-Lindau disease tumour suppressor, beta domain"/>
    <property type="match status" value="1"/>
</dbReference>
<dbReference type="EMBL" id="CVRI01000067">
    <property type="protein sequence ID" value="CRL06862.1"/>
    <property type="molecule type" value="Genomic_DNA"/>
</dbReference>
<evidence type="ECO:0000313" key="3">
    <source>
        <dbReference type="EMBL" id="CRL06862.1"/>
    </source>
</evidence>
<dbReference type="FunFam" id="2.60.40.780:FF:000001">
    <property type="entry name" value="von Hippel-Lindau disease tumor suppressor"/>
    <property type="match status" value="1"/>
</dbReference>
<dbReference type="InterPro" id="IPR037140">
    <property type="entry name" value="VHL_beta_dom_sf"/>
</dbReference>
<name>A0A1J1J5W1_9DIPT</name>
<dbReference type="STRING" id="568069.A0A1J1J5W1"/>
<dbReference type="OrthoDB" id="413400at2759"/>
<protein>
    <submittedName>
        <fullName evidence="3">CLUMA_CG019817, isoform A</fullName>
    </submittedName>
</protein>
<dbReference type="InterPro" id="IPR036208">
    <property type="entry name" value="VHL_sf"/>
</dbReference>
<comment type="similarity">
    <text evidence="1">Belongs to the VHL family.</text>
</comment>
<proteinExistence type="inferred from homology"/>
<evidence type="ECO:0000259" key="2">
    <source>
        <dbReference type="Pfam" id="PF01847"/>
    </source>
</evidence>
<dbReference type="Pfam" id="PF01847">
    <property type="entry name" value="VHL"/>
    <property type="match status" value="1"/>
</dbReference>
<dbReference type="InterPro" id="IPR022772">
    <property type="entry name" value="VHL_tumour_suppress_b/a_dom"/>
</dbReference>
<evidence type="ECO:0000313" key="4">
    <source>
        <dbReference type="Proteomes" id="UP000183832"/>
    </source>
</evidence>
<dbReference type="Proteomes" id="UP000183832">
    <property type="component" value="Unassembled WGS sequence"/>
</dbReference>
<sequence length="162" mass="18980">MLRSEKSEVRAFVTFNNSTDRQVEIRWVNFYGENIHFTVLEPGAHSHVNTFCTHPWIFLCPNTGERLQIKHSYVFLPEPWHKHISKAENGQITASRQKANIHYPLKALKDICLRKIALVVRSKDDIIEFLIPHTLKADLFKAFDLTNRFNPEFHDTFGRTFS</sequence>
<dbReference type="CDD" id="cd05468">
    <property type="entry name" value="pVHL"/>
    <property type="match status" value="1"/>
</dbReference>